<accession>A0ABW2TJR3</accession>
<proteinExistence type="predicted"/>
<dbReference type="Proteomes" id="UP001596512">
    <property type="component" value="Unassembled WGS sequence"/>
</dbReference>
<comment type="caution">
    <text evidence="1">The sequence shown here is derived from an EMBL/GenBank/DDBJ whole genome shotgun (WGS) entry which is preliminary data.</text>
</comment>
<reference evidence="2" key="1">
    <citation type="journal article" date="2019" name="Int. J. Syst. Evol. Microbiol.">
        <title>The Global Catalogue of Microorganisms (GCM) 10K type strain sequencing project: providing services to taxonomists for standard genome sequencing and annotation.</title>
        <authorList>
            <consortium name="The Broad Institute Genomics Platform"/>
            <consortium name="The Broad Institute Genome Sequencing Center for Infectious Disease"/>
            <person name="Wu L."/>
            <person name="Ma J."/>
        </authorList>
    </citation>
    <scope>NUCLEOTIDE SEQUENCE [LARGE SCALE GENOMIC DNA]</scope>
    <source>
        <strain evidence="2">JCM 17695</strain>
    </source>
</reference>
<sequence length="170" mass="17930">MPPAAASNGAVAVRATVVPQAGSVLIGKPRTVILGRVTPRSARVVRTPSARVPVLRVGAKAMSALAGRKPSSRVVAVVRFSAMAASWAPVPWFQVDSTEPDSAMVLDLTVVVPVRVWRWDVIIGLVRMWTVAGADWLPATSTARTSTRYSVSHSRPVSVTPDASPPSTTV</sequence>
<keyword evidence="2" id="KW-1185">Reference proteome</keyword>
<gene>
    <name evidence="1" type="ORF">ACFQV2_08560</name>
</gene>
<evidence type="ECO:0000313" key="1">
    <source>
        <dbReference type="EMBL" id="MFC7613639.1"/>
    </source>
</evidence>
<evidence type="ECO:0000313" key="2">
    <source>
        <dbReference type="Proteomes" id="UP001596512"/>
    </source>
</evidence>
<name>A0ABW2TJR3_9PSEU</name>
<organism evidence="1 2">
    <name type="scientific">Actinokineospora soli</name>
    <dbReference type="NCBI Taxonomy" id="1048753"/>
    <lineage>
        <taxon>Bacteria</taxon>
        <taxon>Bacillati</taxon>
        <taxon>Actinomycetota</taxon>
        <taxon>Actinomycetes</taxon>
        <taxon>Pseudonocardiales</taxon>
        <taxon>Pseudonocardiaceae</taxon>
        <taxon>Actinokineospora</taxon>
    </lineage>
</organism>
<protein>
    <submittedName>
        <fullName evidence="1">Uncharacterized protein</fullName>
    </submittedName>
</protein>
<dbReference type="EMBL" id="JBHTEY010000004">
    <property type="protein sequence ID" value="MFC7613639.1"/>
    <property type="molecule type" value="Genomic_DNA"/>
</dbReference>